<keyword evidence="10" id="KW-0238">DNA-binding</keyword>
<evidence type="ECO:0000256" key="10">
    <source>
        <dbReference type="ARBA" id="ARBA00023125"/>
    </source>
</evidence>
<dbReference type="Pfam" id="PF22679">
    <property type="entry name" value="T1R_D3-like"/>
    <property type="match status" value="1"/>
</dbReference>
<dbReference type="GO" id="GO:0004519">
    <property type="term" value="F:endonuclease activity"/>
    <property type="evidence" value="ECO:0007669"/>
    <property type="project" value="UniProtKB-KW"/>
</dbReference>
<organism evidence="13 14">
    <name type="scientific">Streptomyces lanatus</name>
    <dbReference type="NCBI Taxonomy" id="66900"/>
    <lineage>
        <taxon>Bacteria</taxon>
        <taxon>Bacillati</taxon>
        <taxon>Actinomycetota</taxon>
        <taxon>Actinomycetes</taxon>
        <taxon>Kitasatosporales</taxon>
        <taxon>Streptomycetaceae</taxon>
        <taxon>Streptomyces</taxon>
    </lineage>
</organism>
<keyword evidence="4" id="KW-0540">Nuclease</keyword>
<dbReference type="CDD" id="cd22332">
    <property type="entry name" value="HsdR_N"/>
    <property type="match status" value="1"/>
</dbReference>
<sequence length="1241" mass="138606">MARSRVELDEVEQPIIDQLTSMGWQHVHGPDLADPDGDGRDYGDVLLVKRLSSAVRRLNRVTGSGETWMDTADADSAVAALRRAARNVATEKLKDVNSDVTSLLLSGTPSTGHEVHHQGKTVHVQYIDWELEGLSDDEILRRNEYLVVDQLRVRTVDGVDVVLDLVLFVNGIPVAVIECKNPDRLDPVGSAIRDLRAYAGVPLDDDTRELHERPGGVPELFASVQLLVAASGSDAALGTITSSEEHFAAWRSVTPDYTDDEALARALQRARRADGKRRLLEEGQEPTDQHKLVAIVLKPRNLLNIMRHYVFELPVKTKEGEPPITVKAVCRHQQYRAVEKIVHKLRTGRTPEDPAAEVDERGGVIWHTQGSGKSLTMAFLARRLHTSRDPRLNRFTILVVTDRKQLERQLSAAVRISGSPVRIAKSQADAEGMLSRAGKPGGRAVIFTMIQKFLGRIPGVVGETAADDDRDPAAEFAAAQVRMDEGGDAEAAADPAPDVEAVEGVRRRFTECSASRHVLVLVDEAHRSHTSVLHACLRDAVPNAARIGFTGTPIMKGRLTDTGRIFGLEPDDRFLDSYLMDEAERDKVVVPVRYEGRTGSAEVREKDDLNAKFDDLVAGLREEDKGRFRNGLKPTSRDVAESLPLIRRKAMDMLEHYVTGPLTGGFKAQVAAVSRHAVVLYRHMLNDARAELLAKVREFDPASLRHKDLKDYSWDELVLLRAWQYQELLRRIDFIPVISAGSEQKQGLWREWTDPQRQQEHIERFLEPFPELPPDNPWVIEHVPEPDPMPGGGIRMNPWSEPEPSAASGTNPWSSTRPRRAASASDTNPWSGTEQPPIAFLIVKSMLLTGFDAPIEQALYLDRPIQDAELLQAIARVNRPRQGKHEGRVVDYYGVLNDLAVTLPAYKGDGSTLRTVRSLASEVPDLRKAAGEVERFLSGMGISDLDSPGGITGGMRALGNEDVRAVFDEKLADFFDALERVLPHQGALEQVPNARRWALLQKRVRRHYRDAPGGEFSMRAYGRKVRAMVADHLELPEIQQVIAPVSILAPDFDEAVGRISDVEESAAEQVQALRYHLEERRETEDRPVYRTLAEELEKILEEFDGRWDEIKVRIGPMIERARKAEEADPAVADLSSVEQQLYTKLSERLAEDQAFDQPGQDFLRQLTIDLTSLISRHVASAAWSGTESSLDELQSAIWRQLRDAGLKPRERDRKPLRDLSESLTGHAQRHAAAFRALRRER</sequence>
<evidence type="ECO:0000313" key="14">
    <source>
        <dbReference type="Proteomes" id="UP001486207"/>
    </source>
</evidence>
<dbReference type="SMART" id="SM00487">
    <property type="entry name" value="DEXDc"/>
    <property type="match status" value="1"/>
</dbReference>
<gene>
    <name evidence="13" type="ORF">ABT384_22325</name>
</gene>
<keyword evidence="5" id="KW-0547">Nucleotide-binding</keyword>
<evidence type="ECO:0000256" key="4">
    <source>
        <dbReference type="ARBA" id="ARBA00022722"/>
    </source>
</evidence>
<evidence type="ECO:0000256" key="1">
    <source>
        <dbReference type="ARBA" id="ARBA00000851"/>
    </source>
</evidence>
<dbReference type="InterPro" id="IPR027417">
    <property type="entry name" value="P-loop_NTPase"/>
</dbReference>
<evidence type="ECO:0000256" key="11">
    <source>
        <dbReference type="SAM" id="MobiDB-lite"/>
    </source>
</evidence>
<dbReference type="Pfam" id="PF18766">
    <property type="entry name" value="SWI2_SNF2"/>
    <property type="match status" value="1"/>
</dbReference>
<protein>
    <recommendedName>
        <fullName evidence="3">type I site-specific deoxyribonuclease</fullName>
        <ecNumber evidence="3">3.1.21.3</ecNumber>
    </recommendedName>
</protein>
<dbReference type="InterPro" id="IPR014001">
    <property type="entry name" value="Helicase_ATP-bd"/>
</dbReference>
<keyword evidence="9" id="KW-0067">ATP-binding</keyword>
<evidence type="ECO:0000256" key="3">
    <source>
        <dbReference type="ARBA" id="ARBA00012654"/>
    </source>
</evidence>
<comment type="catalytic activity">
    <reaction evidence="1">
        <text>Endonucleolytic cleavage of DNA to give random double-stranded fragments with terminal 5'-phosphates, ATP is simultaneously hydrolyzed.</text>
        <dbReference type="EC" id="3.1.21.3"/>
    </reaction>
</comment>
<keyword evidence="6" id="KW-0680">Restriction system</keyword>
<dbReference type="InterPro" id="IPR051268">
    <property type="entry name" value="Type-I_R_enzyme_R_subunit"/>
</dbReference>
<dbReference type="CDD" id="cd18800">
    <property type="entry name" value="SF2_C_EcoR124I-like"/>
    <property type="match status" value="1"/>
</dbReference>
<reference evidence="13 14" key="1">
    <citation type="submission" date="2024-06" db="EMBL/GenBank/DDBJ databases">
        <title>The Natural Products Discovery Center: Release of the First 8490 Sequenced Strains for Exploring Actinobacteria Biosynthetic Diversity.</title>
        <authorList>
            <person name="Kalkreuter E."/>
            <person name="Kautsar S.A."/>
            <person name="Yang D."/>
            <person name="Bader C.D."/>
            <person name="Teijaro C.N."/>
            <person name="Fluegel L."/>
            <person name="Davis C.M."/>
            <person name="Simpson J.R."/>
            <person name="Lauterbach L."/>
            <person name="Steele A.D."/>
            <person name="Gui C."/>
            <person name="Meng S."/>
            <person name="Li G."/>
            <person name="Viehrig K."/>
            <person name="Ye F."/>
            <person name="Su P."/>
            <person name="Kiefer A.F."/>
            <person name="Nichols A."/>
            <person name="Cepeda A.J."/>
            <person name="Yan W."/>
            <person name="Fan B."/>
            <person name="Jiang Y."/>
            <person name="Adhikari A."/>
            <person name="Zheng C.-J."/>
            <person name="Schuster L."/>
            <person name="Cowan T.M."/>
            <person name="Smanski M.J."/>
            <person name="Chevrette M.G."/>
            <person name="De Carvalho L.P.S."/>
            <person name="Shen B."/>
        </authorList>
    </citation>
    <scope>NUCLEOTIDE SEQUENCE [LARGE SCALE GENOMIC DNA]</scope>
    <source>
        <strain evidence="13 14">NPDC000155</strain>
    </source>
</reference>
<dbReference type="Gene3D" id="3.40.50.300">
    <property type="entry name" value="P-loop containing nucleotide triphosphate hydrolases"/>
    <property type="match status" value="3"/>
</dbReference>
<evidence type="ECO:0000256" key="6">
    <source>
        <dbReference type="ARBA" id="ARBA00022747"/>
    </source>
</evidence>
<evidence type="ECO:0000256" key="7">
    <source>
        <dbReference type="ARBA" id="ARBA00022759"/>
    </source>
</evidence>
<evidence type="ECO:0000313" key="13">
    <source>
        <dbReference type="EMBL" id="MER7375373.1"/>
    </source>
</evidence>
<dbReference type="InterPro" id="IPR040980">
    <property type="entry name" value="SWI2_SNF2"/>
</dbReference>
<evidence type="ECO:0000256" key="9">
    <source>
        <dbReference type="ARBA" id="ARBA00022840"/>
    </source>
</evidence>
<dbReference type="EMBL" id="JBEPFB010000010">
    <property type="protein sequence ID" value="MER7375373.1"/>
    <property type="molecule type" value="Genomic_DNA"/>
</dbReference>
<dbReference type="SUPFAM" id="SSF52540">
    <property type="entry name" value="P-loop containing nucleoside triphosphate hydrolases"/>
    <property type="match status" value="1"/>
</dbReference>
<proteinExistence type="inferred from homology"/>
<accession>A0ABV1XUU7</accession>
<keyword evidence="7 13" id="KW-0255">Endonuclease</keyword>
<feature type="region of interest" description="Disordered" evidence="11">
    <location>
        <begin position="789"/>
        <end position="832"/>
    </location>
</feature>
<keyword evidence="8" id="KW-0378">Hydrolase</keyword>
<comment type="similarity">
    <text evidence="2">Belongs to the HsdR family.</text>
</comment>
<evidence type="ECO:0000256" key="2">
    <source>
        <dbReference type="ARBA" id="ARBA00008598"/>
    </source>
</evidence>
<dbReference type="RefSeq" id="WP_190072509.1">
    <property type="nucleotide sequence ID" value="NZ_BNBM01000010.1"/>
</dbReference>
<dbReference type="Gene3D" id="3.90.1570.50">
    <property type="match status" value="1"/>
</dbReference>
<dbReference type="EC" id="3.1.21.3" evidence="3"/>
<dbReference type="InterPro" id="IPR055180">
    <property type="entry name" value="HsdR_RecA-like_helicase_dom_2"/>
</dbReference>
<dbReference type="Proteomes" id="UP001486207">
    <property type="component" value="Unassembled WGS sequence"/>
</dbReference>
<evidence type="ECO:0000259" key="12">
    <source>
        <dbReference type="SMART" id="SM00487"/>
    </source>
</evidence>
<dbReference type="InterPro" id="IPR007409">
    <property type="entry name" value="Restrct_endonuc_type1_HsdR_N"/>
</dbReference>
<dbReference type="PANTHER" id="PTHR30195:SF15">
    <property type="entry name" value="TYPE I RESTRICTION ENZYME HINDI ENDONUCLEASE SUBUNIT"/>
    <property type="match status" value="1"/>
</dbReference>
<name>A0ABV1XUU7_9ACTN</name>
<dbReference type="PANTHER" id="PTHR30195">
    <property type="entry name" value="TYPE I SITE-SPECIFIC DEOXYRIBONUCLEASE PROTEIN SUBUNIT M AND R"/>
    <property type="match status" value="1"/>
</dbReference>
<evidence type="ECO:0000256" key="5">
    <source>
        <dbReference type="ARBA" id="ARBA00022741"/>
    </source>
</evidence>
<dbReference type="Pfam" id="PF04313">
    <property type="entry name" value="HSDR_N"/>
    <property type="match status" value="1"/>
</dbReference>
<feature type="domain" description="Helicase ATP-binding" evidence="12">
    <location>
        <begin position="326"/>
        <end position="578"/>
    </location>
</feature>
<comment type="caution">
    <text evidence="13">The sequence shown here is derived from an EMBL/GenBank/DDBJ whole genome shotgun (WGS) entry which is preliminary data.</text>
</comment>
<keyword evidence="14" id="KW-1185">Reference proteome</keyword>
<evidence type="ECO:0000256" key="8">
    <source>
        <dbReference type="ARBA" id="ARBA00022801"/>
    </source>
</evidence>